<name>A0A3B1AT71_9ZZZZ</name>
<evidence type="ECO:0000256" key="1">
    <source>
        <dbReference type="SAM" id="MobiDB-lite"/>
    </source>
</evidence>
<feature type="compositionally biased region" description="Low complexity" evidence="1">
    <location>
        <begin position="37"/>
        <end position="49"/>
    </location>
</feature>
<reference evidence="2" key="1">
    <citation type="submission" date="2018-06" db="EMBL/GenBank/DDBJ databases">
        <authorList>
            <person name="Zhirakovskaya E."/>
        </authorList>
    </citation>
    <scope>NUCLEOTIDE SEQUENCE</scope>
</reference>
<dbReference type="InterPro" id="IPR021973">
    <property type="entry name" value="SprA-related"/>
</dbReference>
<dbReference type="EMBL" id="UOFW01000189">
    <property type="protein sequence ID" value="VAX06952.1"/>
    <property type="molecule type" value="Genomic_DNA"/>
</dbReference>
<dbReference type="Pfam" id="PF12118">
    <property type="entry name" value="SprA-related"/>
    <property type="match status" value="1"/>
</dbReference>
<gene>
    <name evidence="2" type="ORF">MNBD_ALPHA03-98</name>
</gene>
<evidence type="ECO:0000313" key="2">
    <source>
        <dbReference type="EMBL" id="VAX06952.1"/>
    </source>
</evidence>
<sequence>MISGVSSIAAQSFQLAAKRQAGPLSDAPKERKPAAPAPISNSLNKSSSLNEEEKKQVAQLKKIDREVRAHEQAHKNVGGQYAGSASFGYQVGPDGKRYAVSGEVSIDIAPVEGDPAATVAKMTAIAAAALAPAKPSGQDRRVAAQAISLRGQAQAELTQVSRKTLSAAPDGGEETGAAASNNPSYAAEYGTGLSNNDDKPTGNILDFLS</sequence>
<dbReference type="AlphaFoldDB" id="A0A3B1AT71"/>
<feature type="region of interest" description="Disordered" evidence="1">
    <location>
        <begin position="17"/>
        <end position="86"/>
    </location>
</feature>
<organism evidence="2">
    <name type="scientific">hydrothermal vent metagenome</name>
    <dbReference type="NCBI Taxonomy" id="652676"/>
    <lineage>
        <taxon>unclassified sequences</taxon>
        <taxon>metagenomes</taxon>
        <taxon>ecological metagenomes</taxon>
    </lineage>
</organism>
<protein>
    <submittedName>
        <fullName evidence="2">SrpA-related protein</fullName>
    </submittedName>
</protein>
<feature type="region of interest" description="Disordered" evidence="1">
    <location>
        <begin position="160"/>
        <end position="209"/>
    </location>
</feature>
<proteinExistence type="predicted"/>
<feature type="compositionally biased region" description="Basic and acidic residues" evidence="1">
    <location>
        <begin position="51"/>
        <end position="74"/>
    </location>
</feature>
<accession>A0A3B1AT71</accession>